<dbReference type="EC" id="5.2.1.8" evidence="2"/>
<organism evidence="6">
    <name type="scientific">termite gut metagenome</name>
    <dbReference type="NCBI Taxonomy" id="433724"/>
    <lineage>
        <taxon>unclassified sequences</taxon>
        <taxon>metagenomes</taxon>
        <taxon>organismal metagenomes</taxon>
    </lineage>
</organism>
<dbReference type="GO" id="GO:0003755">
    <property type="term" value="F:peptidyl-prolyl cis-trans isomerase activity"/>
    <property type="evidence" value="ECO:0007669"/>
    <property type="project" value="UniProtKB-KW"/>
</dbReference>
<reference evidence="6" key="1">
    <citation type="submission" date="2019-03" db="EMBL/GenBank/DDBJ databases">
        <title>Single cell metagenomics reveals metabolic interactions within the superorganism composed of flagellate Streblomastix strix and complex community of Bacteroidetes bacteria on its surface.</title>
        <authorList>
            <person name="Treitli S.C."/>
            <person name="Kolisko M."/>
            <person name="Husnik F."/>
            <person name="Keeling P."/>
            <person name="Hampl V."/>
        </authorList>
    </citation>
    <scope>NUCLEOTIDE SEQUENCE</scope>
    <source>
        <strain evidence="6">STM</strain>
    </source>
</reference>
<protein>
    <recommendedName>
        <fullName evidence="2">peptidylprolyl isomerase</fullName>
        <ecNumber evidence="2">5.2.1.8</ecNumber>
    </recommendedName>
</protein>
<comment type="catalytic activity">
    <reaction evidence="1">
        <text>[protein]-peptidylproline (omega=180) = [protein]-peptidylproline (omega=0)</text>
        <dbReference type="Rhea" id="RHEA:16237"/>
        <dbReference type="Rhea" id="RHEA-COMP:10747"/>
        <dbReference type="Rhea" id="RHEA-COMP:10748"/>
        <dbReference type="ChEBI" id="CHEBI:83833"/>
        <dbReference type="ChEBI" id="CHEBI:83834"/>
        <dbReference type="EC" id="5.2.1.8"/>
    </reaction>
</comment>
<evidence type="ECO:0000256" key="2">
    <source>
        <dbReference type="ARBA" id="ARBA00013194"/>
    </source>
</evidence>
<evidence type="ECO:0000259" key="5">
    <source>
        <dbReference type="PROSITE" id="PS50059"/>
    </source>
</evidence>
<evidence type="ECO:0000256" key="3">
    <source>
        <dbReference type="ARBA" id="ARBA00023110"/>
    </source>
</evidence>
<name>A0A5J4S8U3_9ZZZZ</name>
<dbReference type="EMBL" id="SNRY01000373">
    <property type="protein sequence ID" value="KAA6341673.1"/>
    <property type="molecule type" value="Genomic_DNA"/>
</dbReference>
<evidence type="ECO:0000313" key="6">
    <source>
        <dbReference type="EMBL" id="KAA6341673.1"/>
    </source>
</evidence>
<feature type="domain" description="PPIase FKBP-type" evidence="5">
    <location>
        <begin position="85"/>
        <end position="195"/>
    </location>
</feature>
<dbReference type="Pfam" id="PF00254">
    <property type="entry name" value="FKBP_C"/>
    <property type="match status" value="1"/>
</dbReference>
<proteinExistence type="predicted"/>
<gene>
    <name evidence="6" type="ORF">EZS27_010541</name>
</gene>
<dbReference type="PANTHER" id="PTHR43811:SF19">
    <property type="entry name" value="39 KDA FK506-BINDING NUCLEAR PROTEIN"/>
    <property type="match status" value="1"/>
</dbReference>
<evidence type="ECO:0000256" key="4">
    <source>
        <dbReference type="ARBA" id="ARBA00023235"/>
    </source>
</evidence>
<dbReference type="PROSITE" id="PS50059">
    <property type="entry name" value="FKBP_PPIASE"/>
    <property type="match status" value="1"/>
</dbReference>
<dbReference type="AlphaFoldDB" id="A0A5J4S8U3"/>
<dbReference type="SUPFAM" id="SSF54534">
    <property type="entry name" value="FKBP-like"/>
    <property type="match status" value="1"/>
</dbReference>
<dbReference type="PROSITE" id="PS51257">
    <property type="entry name" value="PROKAR_LIPOPROTEIN"/>
    <property type="match status" value="1"/>
</dbReference>
<accession>A0A5J4S8U3</accession>
<keyword evidence="3" id="KW-0697">Rotamase</keyword>
<comment type="caution">
    <text evidence="6">The sequence shown here is derived from an EMBL/GenBank/DDBJ whole genome shotgun (WGS) entry which is preliminary data.</text>
</comment>
<sequence length="198" mass="22874">MKKIIYCLLPLLLLFTACEETVEIGKYDNWQVRNEAFIDSLQQVYDAKTDPELFGVIDSRDKSQRIFFKKLPGSTIKENKSPFLTDSVNTFYRGMLINEAVFAKASPPKYYTTLYKELDVFDYNFSGDSPSEFDSFTTFKVSGVVNGWIEILQRMKVGERWEIYIPWKSAYGSTAHQSIPAYSVLIFDVQLEGIKEFI</sequence>
<dbReference type="InterPro" id="IPR046357">
    <property type="entry name" value="PPIase_dom_sf"/>
</dbReference>
<keyword evidence="4 6" id="KW-0413">Isomerase</keyword>
<evidence type="ECO:0000256" key="1">
    <source>
        <dbReference type="ARBA" id="ARBA00000971"/>
    </source>
</evidence>
<dbReference type="PANTHER" id="PTHR43811">
    <property type="entry name" value="FKBP-TYPE PEPTIDYL-PROLYL CIS-TRANS ISOMERASE FKPA"/>
    <property type="match status" value="1"/>
</dbReference>
<dbReference type="Gene3D" id="3.10.50.40">
    <property type="match status" value="1"/>
</dbReference>
<dbReference type="InterPro" id="IPR001179">
    <property type="entry name" value="PPIase_FKBP_dom"/>
</dbReference>